<evidence type="ECO:0000256" key="2">
    <source>
        <dbReference type="ARBA" id="ARBA00022448"/>
    </source>
</evidence>
<dbReference type="InterPro" id="IPR036942">
    <property type="entry name" value="Beta-barrel_TonB_sf"/>
</dbReference>
<evidence type="ECO:0000256" key="4">
    <source>
        <dbReference type="ARBA" id="ARBA00022692"/>
    </source>
</evidence>
<keyword evidence="7 8" id="KW-0998">Cell outer membrane</keyword>
<dbReference type="InterPro" id="IPR000531">
    <property type="entry name" value="Beta-barrel_TonB"/>
</dbReference>
<accession>A0A2I0CTV6</accession>
<evidence type="ECO:0000259" key="12">
    <source>
        <dbReference type="Pfam" id="PF07715"/>
    </source>
</evidence>
<dbReference type="Gene3D" id="2.40.170.20">
    <property type="entry name" value="TonB-dependent receptor, beta-barrel domain"/>
    <property type="match status" value="1"/>
</dbReference>
<reference evidence="14" key="1">
    <citation type="submission" date="2017-12" db="EMBL/GenBank/DDBJ databases">
        <authorList>
            <person name="Yu X.-Y."/>
        </authorList>
    </citation>
    <scope>NUCLEOTIDE SEQUENCE [LARGE SCALE GENOMIC DNA]</scope>
    <source>
        <strain evidence="14">ZYSR67-Z</strain>
    </source>
</reference>
<dbReference type="Proteomes" id="UP000242861">
    <property type="component" value="Unassembled WGS sequence"/>
</dbReference>
<dbReference type="GO" id="GO:0044718">
    <property type="term" value="P:siderophore transmembrane transport"/>
    <property type="evidence" value="ECO:0007669"/>
    <property type="project" value="TreeGrafter"/>
</dbReference>
<dbReference type="Pfam" id="PF00593">
    <property type="entry name" value="TonB_dep_Rec_b-barrel"/>
    <property type="match status" value="1"/>
</dbReference>
<comment type="caution">
    <text evidence="13">The sequence shown here is derived from an EMBL/GenBank/DDBJ whole genome shotgun (WGS) entry which is preliminary data.</text>
</comment>
<dbReference type="Pfam" id="PF07715">
    <property type="entry name" value="Plug"/>
    <property type="match status" value="1"/>
</dbReference>
<gene>
    <name evidence="13" type="ORF">CW360_03440</name>
</gene>
<dbReference type="PANTHER" id="PTHR30069">
    <property type="entry name" value="TONB-DEPENDENT OUTER MEMBRANE RECEPTOR"/>
    <property type="match status" value="1"/>
</dbReference>
<dbReference type="RefSeq" id="WP_101192756.1">
    <property type="nucleotide sequence ID" value="NZ_PIYS01000003.1"/>
</dbReference>
<protein>
    <submittedName>
        <fullName evidence="13">TonB-dependent receptor</fullName>
    </submittedName>
</protein>
<comment type="similarity">
    <text evidence="8 9">Belongs to the TonB-dependent receptor family.</text>
</comment>
<keyword evidence="10" id="KW-0732">Signal</keyword>
<feature type="chain" id="PRO_5014170762" evidence="10">
    <location>
        <begin position="31"/>
        <end position="724"/>
    </location>
</feature>
<feature type="domain" description="TonB-dependent receptor plug" evidence="12">
    <location>
        <begin position="59"/>
        <end position="166"/>
    </location>
</feature>
<dbReference type="InterPro" id="IPR012910">
    <property type="entry name" value="Plug_dom"/>
</dbReference>
<proteinExistence type="inferred from homology"/>
<dbReference type="GO" id="GO:0009279">
    <property type="term" value="C:cell outer membrane"/>
    <property type="evidence" value="ECO:0007669"/>
    <property type="project" value="UniProtKB-SubCell"/>
</dbReference>
<evidence type="ECO:0000313" key="14">
    <source>
        <dbReference type="Proteomes" id="UP000242861"/>
    </source>
</evidence>
<evidence type="ECO:0000256" key="7">
    <source>
        <dbReference type="ARBA" id="ARBA00023237"/>
    </source>
</evidence>
<evidence type="ECO:0000256" key="8">
    <source>
        <dbReference type="PROSITE-ProRule" id="PRU01360"/>
    </source>
</evidence>
<dbReference type="InterPro" id="IPR039426">
    <property type="entry name" value="TonB-dep_rcpt-like"/>
</dbReference>
<dbReference type="GO" id="GO:0015344">
    <property type="term" value="F:siderophore uptake transmembrane transporter activity"/>
    <property type="evidence" value="ECO:0007669"/>
    <property type="project" value="TreeGrafter"/>
</dbReference>
<dbReference type="InterPro" id="IPR037066">
    <property type="entry name" value="Plug_dom_sf"/>
</dbReference>
<dbReference type="SUPFAM" id="SSF56935">
    <property type="entry name" value="Porins"/>
    <property type="match status" value="1"/>
</dbReference>
<evidence type="ECO:0000256" key="1">
    <source>
        <dbReference type="ARBA" id="ARBA00004571"/>
    </source>
</evidence>
<dbReference type="AlphaFoldDB" id="A0A2I0CTV6"/>
<organism evidence="13 14">
    <name type="scientific">Pseudomonas fluvialis</name>
    <dbReference type="NCBI Taxonomy" id="1793966"/>
    <lineage>
        <taxon>Bacteria</taxon>
        <taxon>Pseudomonadati</taxon>
        <taxon>Pseudomonadota</taxon>
        <taxon>Gammaproteobacteria</taxon>
        <taxon>Pseudomonadales</taxon>
        <taxon>Pseudomonadaceae</taxon>
        <taxon>Pseudomonas</taxon>
    </lineage>
</organism>
<dbReference type="EMBL" id="PIYS01000003">
    <property type="protein sequence ID" value="PKF72780.1"/>
    <property type="molecule type" value="Genomic_DNA"/>
</dbReference>
<keyword evidence="5 9" id="KW-0798">TonB box</keyword>
<keyword evidence="13" id="KW-0675">Receptor</keyword>
<sequence>MPASETVQGCAALRCLLPTLALLLPGLAQAFASQDDLFASDSELPSVLTATRLKQSPAAVPGAMTVLDRELIRASGARDIAELMRLVPGMMVSYRQGNLATVNYHGSNSSEARRLQVLIDGRSVYRPGLATVDWFDLPLAIEDIERIEVFRGPNTVSYGANALLGVVNIISRKPQDSLGTRLQWRYGQTGINDWYASHGQALDNGALRLSLSGQADNGFDKDANQQPLRDDRRLNRLLLSAEHDLDSQQQLSWQLALSEGSNQQPYTYRPVFGPYSPGDQGSDTQVRDYAASVRWNIDLSPQHSLQLQGNLQHWEHLRSWRACDAALSYYPPLRQLWQMNPQFAQRFALSGFTATSQVAAEQALANQIINEWLNGSGRQETCGTVNQDLRESRAEIELLDTLSLTDDLRLLSGVSLRRDQADSQTYFAGSTHNNLGRLFGHLEWQASERWLLQGGAMYEYDQLGGDSLTPRLAVNYLLAPGHGLRALYSEAVRSPDLFESTPNWSYWITDISPNIYGRSDAYYFVSNQGPENLDNERMRSREIGYNGHFEAWQLSLDVKLFDDHISGLISEPLLNNAIPASNNSSISLRGMETQLDWRASSRDRLRLSYAYIEDDPSNPNDKHQSARHSGSTGWLADWGQGWSSSLFYYQMEALNEQPFQRLDLRLAKRLQLGSSQLELAGVWQQRLDSGTLAWREVLYNGQQIQRESRNDQRHRVYFTAELEF</sequence>
<feature type="domain" description="TonB-dependent receptor-like beta-barrel" evidence="11">
    <location>
        <begin position="407"/>
        <end position="668"/>
    </location>
</feature>
<evidence type="ECO:0000256" key="5">
    <source>
        <dbReference type="ARBA" id="ARBA00023077"/>
    </source>
</evidence>
<feature type="signal peptide" evidence="10">
    <location>
        <begin position="1"/>
        <end position="30"/>
    </location>
</feature>
<keyword evidence="3 8" id="KW-1134">Transmembrane beta strand</keyword>
<dbReference type="PANTHER" id="PTHR30069:SF27">
    <property type="entry name" value="BLL4766 PROTEIN"/>
    <property type="match status" value="1"/>
</dbReference>
<comment type="subcellular location">
    <subcellularLocation>
        <location evidence="1 8">Cell outer membrane</location>
        <topology evidence="1 8">Multi-pass membrane protein</topology>
    </subcellularLocation>
</comment>
<evidence type="ECO:0000256" key="3">
    <source>
        <dbReference type="ARBA" id="ARBA00022452"/>
    </source>
</evidence>
<evidence type="ECO:0000313" key="13">
    <source>
        <dbReference type="EMBL" id="PKF72780.1"/>
    </source>
</evidence>
<keyword evidence="6 8" id="KW-0472">Membrane</keyword>
<evidence type="ECO:0000259" key="11">
    <source>
        <dbReference type="Pfam" id="PF00593"/>
    </source>
</evidence>
<evidence type="ECO:0000256" key="10">
    <source>
        <dbReference type="SAM" id="SignalP"/>
    </source>
</evidence>
<name>A0A2I0CTV6_9PSED</name>
<keyword evidence="2 8" id="KW-0813">Transport</keyword>
<dbReference type="PROSITE" id="PS52016">
    <property type="entry name" value="TONB_DEPENDENT_REC_3"/>
    <property type="match status" value="1"/>
</dbReference>
<dbReference type="Gene3D" id="2.170.130.10">
    <property type="entry name" value="TonB-dependent receptor, plug domain"/>
    <property type="match status" value="1"/>
</dbReference>
<keyword evidence="4 8" id="KW-0812">Transmembrane</keyword>
<evidence type="ECO:0000256" key="9">
    <source>
        <dbReference type="RuleBase" id="RU003357"/>
    </source>
</evidence>
<evidence type="ECO:0000256" key="6">
    <source>
        <dbReference type="ARBA" id="ARBA00023136"/>
    </source>
</evidence>